<keyword evidence="1" id="KW-1133">Transmembrane helix</keyword>
<accession>A0ABS3LLE1</accession>
<proteinExistence type="predicted"/>
<feature type="transmembrane region" description="Helical" evidence="1">
    <location>
        <begin position="34"/>
        <end position="52"/>
    </location>
</feature>
<feature type="transmembrane region" description="Helical" evidence="1">
    <location>
        <begin position="119"/>
        <end position="137"/>
    </location>
</feature>
<name>A0ABS3LLE1_9PROT</name>
<feature type="transmembrane region" description="Helical" evidence="1">
    <location>
        <begin position="149"/>
        <end position="170"/>
    </location>
</feature>
<gene>
    <name evidence="2" type="ORF">J2D75_06825</name>
</gene>
<feature type="transmembrane region" description="Helical" evidence="1">
    <location>
        <begin position="190"/>
        <end position="207"/>
    </location>
</feature>
<feature type="transmembrane region" description="Helical" evidence="1">
    <location>
        <begin position="214"/>
        <end position="232"/>
    </location>
</feature>
<feature type="transmembrane region" description="Helical" evidence="1">
    <location>
        <begin position="58"/>
        <end position="76"/>
    </location>
</feature>
<feature type="transmembrane region" description="Helical" evidence="1">
    <location>
        <begin position="88"/>
        <end position="107"/>
    </location>
</feature>
<dbReference type="Proteomes" id="UP000664399">
    <property type="component" value="Unassembled WGS sequence"/>
</dbReference>
<feature type="transmembrane region" description="Helical" evidence="1">
    <location>
        <begin position="238"/>
        <end position="254"/>
    </location>
</feature>
<organism evidence="2 3">
    <name type="scientific">Acetobacter suratthaniensis</name>
    <dbReference type="NCBI Taxonomy" id="1502841"/>
    <lineage>
        <taxon>Bacteria</taxon>
        <taxon>Pseudomonadati</taxon>
        <taxon>Pseudomonadota</taxon>
        <taxon>Alphaproteobacteria</taxon>
        <taxon>Acetobacterales</taxon>
        <taxon>Acetobacteraceae</taxon>
        <taxon>Acetobacter</taxon>
    </lineage>
</organism>
<protein>
    <submittedName>
        <fullName evidence="2">Uncharacterized protein</fullName>
    </submittedName>
</protein>
<keyword evidence="1" id="KW-0472">Membrane</keyword>
<feature type="transmembrane region" description="Helical" evidence="1">
    <location>
        <begin position="261"/>
        <end position="280"/>
    </location>
</feature>
<feature type="transmembrane region" description="Helical" evidence="1">
    <location>
        <begin position="340"/>
        <end position="362"/>
    </location>
</feature>
<evidence type="ECO:0000313" key="3">
    <source>
        <dbReference type="Proteomes" id="UP000664399"/>
    </source>
</evidence>
<reference evidence="2 3" key="1">
    <citation type="submission" date="2021-03" db="EMBL/GenBank/DDBJ databases">
        <title>The complete genome sequence of Acetobacter suratthaniensis TBRC 1719.</title>
        <authorList>
            <person name="Charoenyingcharoen P."/>
            <person name="Yukphan P."/>
        </authorList>
    </citation>
    <scope>NUCLEOTIDE SEQUENCE [LARGE SCALE GENOMIC DNA]</scope>
    <source>
        <strain evidence="2 3">TBRC 1719</strain>
    </source>
</reference>
<evidence type="ECO:0000256" key="1">
    <source>
        <dbReference type="SAM" id="Phobius"/>
    </source>
</evidence>
<sequence length="449" mass="50263">MTEHHDALASSSRADTLTVSSAGFFSDAPVRLKVIIALLAALPIFGETFHYMTSIRPLWMLSKAFPILSLPLVLGLTSYARFPMTRQVLLSFAWLVLSPSIASIFYFQEGFFTGVAAQVKLLPVLYFFSFLALLQILRPTLKEIRQSFLLLGLITVGILIGLWLVVPASWYKGHYVVGTAPLFSDDARGHRIRMQMYFPIIALFFFYRRAVFEKSLTCLAGAMIAFAVILLIVRTRAMVVGVTVVCVLNSILWARPLLRVVLALSAPFAFVAMFSTGYLASTFNTSRSTGFDVRYITAEKASNFLGDSPMRWIFGVGTLSPTSKDTLIAYFHHFFFLADITWLGIVFEYGLIGAAIFVLFELRGIIFHARLRQHVEDDFLNGLSDYLIYVLVISFFYPPTLTPGESAIILAIFAYVWRSGGFDRPVALVYDRSRSRSPRPARKPPDAAL</sequence>
<keyword evidence="3" id="KW-1185">Reference proteome</keyword>
<evidence type="ECO:0000313" key="2">
    <source>
        <dbReference type="EMBL" id="MBO1328188.1"/>
    </source>
</evidence>
<keyword evidence="1" id="KW-0812">Transmembrane</keyword>
<comment type="caution">
    <text evidence="2">The sequence shown here is derived from an EMBL/GenBank/DDBJ whole genome shotgun (WGS) entry which is preliminary data.</text>
</comment>
<dbReference type="EMBL" id="JAFVMG010000005">
    <property type="protein sequence ID" value="MBO1328188.1"/>
    <property type="molecule type" value="Genomic_DNA"/>
</dbReference>
<dbReference type="RefSeq" id="WP_207854031.1">
    <property type="nucleotide sequence ID" value="NZ_JAFVMG010000005.1"/>
</dbReference>